<dbReference type="Gene3D" id="3.40.50.300">
    <property type="entry name" value="P-loop containing nucleotide triphosphate hydrolases"/>
    <property type="match status" value="1"/>
</dbReference>
<dbReference type="GO" id="GO:0009360">
    <property type="term" value="C:DNA polymerase III complex"/>
    <property type="evidence" value="ECO:0007669"/>
    <property type="project" value="TreeGrafter"/>
</dbReference>
<keyword evidence="1" id="KW-0808">Transferase</keyword>
<dbReference type="PANTHER" id="PTHR11669:SF8">
    <property type="entry name" value="DNA POLYMERASE III SUBUNIT DELTA"/>
    <property type="match status" value="1"/>
</dbReference>
<dbReference type="PANTHER" id="PTHR11669">
    <property type="entry name" value="REPLICATION FACTOR C / DNA POLYMERASE III GAMMA-TAU SUBUNIT"/>
    <property type="match status" value="1"/>
</dbReference>
<dbReference type="SUPFAM" id="SSF52540">
    <property type="entry name" value="P-loop containing nucleoside triphosphate hydrolases"/>
    <property type="match status" value="1"/>
</dbReference>
<dbReference type="EMBL" id="AQQY01000006">
    <property type="protein sequence ID" value="KCV81865.1"/>
    <property type="molecule type" value="Genomic_DNA"/>
</dbReference>
<dbReference type="GO" id="GO:0006261">
    <property type="term" value="P:DNA-templated DNA replication"/>
    <property type="evidence" value="ECO:0007669"/>
    <property type="project" value="TreeGrafter"/>
</dbReference>
<organism evidence="1 2">
    <name type="scientific">Actibacterium atlanticum</name>
    <dbReference type="NCBI Taxonomy" id="1461693"/>
    <lineage>
        <taxon>Bacteria</taxon>
        <taxon>Pseudomonadati</taxon>
        <taxon>Pseudomonadota</taxon>
        <taxon>Alphaproteobacteria</taxon>
        <taxon>Rhodobacterales</taxon>
        <taxon>Roseobacteraceae</taxon>
        <taxon>Actibacterium</taxon>
    </lineage>
</organism>
<dbReference type="EC" id="2.7.7.7" evidence="1"/>
<keyword evidence="2" id="KW-1185">Reference proteome</keyword>
<keyword evidence="1" id="KW-0548">Nucleotidyltransferase</keyword>
<dbReference type="NCBIfam" id="NF005677">
    <property type="entry name" value="PRK07471.1"/>
    <property type="match status" value="1"/>
</dbReference>
<dbReference type="RefSeq" id="WP_035251385.1">
    <property type="nucleotide sequence ID" value="NZ_AQQY01000006.1"/>
</dbReference>
<gene>
    <name evidence="1" type="ORF">ATO10_10980</name>
</gene>
<dbReference type="OrthoDB" id="9811073at2"/>
<dbReference type="InterPro" id="IPR050238">
    <property type="entry name" value="DNA_Rep/Repair_Clamp_Loader"/>
</dbReference>
<dbReference type="InterPro" id="IPR027417">
    <property type="entry name" value="P-loop_NTPase"/>
</dbReference>
<dbReference type="eggNOG" id="COG0470">
    <property type="taxonomic scope" value="Bacteria"/>
</dbReference>
<comment type="caution">
    <text evidence="1">The sequence shown here is derived from an EMBL/GenBank/DDBJ whole genome shotgun (WGS) entry which is preliminary data.</text>
</comment>
<evidence type="ECO:0000313" key="1">
    <source>
        <dbReference type="EMBL" id="KCV81865.1"/>
    </source>
</evidence>
<evidence type="ECO:0000313" key="2">
    <source>
        <dbReference type="Proteomes" id="UP000024836"/>
    </source>
</evidence>
<name>A0A058ZKW8_9RHOB</name>
<dbReference type="PATRIC" id="fig|1461693.3.peg.2224"/>
<proteinExistence type="predicted"/>
<dbReference type="Proteomes" id="UP000024836">
    <property type="component" value="Unassembled WGS sequence"/>
</dbReference>
<dbReference type="GO" id="GO:0003887">
    <property type="term" value="F:DNA-directed DNA polymerase activity"/>
    <property type="evidence" value="ECO:0007669"/>
    <property type="project" value="UniProtKB-EC"/>
</dbReference>
<protein>
    <submittedName>
        <fullName evidence="1">DNA polymerase III subunit delta</fullName>
        <ecNumber evidence="1">2.7.7.7</ecNumber>
    </submittedName>
</protein>
<sequence length="376" mass="40199">MSVDDDLPEADRVEGAPHPRETVTLYGHAQAEADFLDAFNSDRLHHGWLISGAEGVGKATLAWRIARFLLATPMDDGDSLFGAPPAPTSLDISPDHPVAHRVAALSDPGLFLMRRAYDHKKKGLKTVITVDEVRKMKSFFGLSATDGGRRVAIIDSADEMNPSAANAVLKLLEEPPANTTLLLISHQPSRLLPTIRSRCRALRLGTLAPQDMADALHQAGVELDDHQALAALSGGSVGAAVRLANLGGEALYRDLIALFHDLPQLDRPKALALAQSVVGKAAADRFDLMLNLLDLFMTRLARSGAGALPDPQAAQGEAELMARLCPDAHSARIWAQTAQELGARVRRGHAVNLDPAALILDTVLRIDQTAASLAAR</sequence>
<accession>A0A058ZKW8</accession>
<dbReference type="Pfam" id="PF13177">
    <property type="entry name" value="DNA_pol3_delta2"/>
    <property type="match status" value="1"/>
</dbReference>
<dbReference type="STRING" id="1461693.ATO10_10980"/>
<reference evidence="1 2" key="1">
    <citation type="submission" date="2013-04" db="EMBL/GenBank/DDBJ databases">
        <title>Shimia sp. 22II-S11-Z10 Genome Sequencing.</title>
        <authorList>
            <person name="Lai Q."/>
            <person name="Li G."/>
            <person name="Shao Z."/>
        </authorList>
    </citation>
    <scope>NUCLEOTIDE SEQUENCE [LARGE SCALE GENOMIC DNA]</scope>
    <source>
        <strain evidence="2">22II-S11-Z10</strain>
    </source>
</reference>
<dbReference type="AlphaFoldDB" id="A0A058ZKW8"/>